<feature type="domain" description="NTF2" evidence="3">
    <location>
        <begin position="10"/>
        <end position="125"/>
    </location>
</feature>
<dbReference type="PANTHER" id="PTHR12612">
    <property type="entry name" value="NUCLEAR TRANSPORT FACTOR 2"/>
    <property type="match status" value="1"/>
</dbReference>
<comment type="function">
    <text evidence="2">Has a role in nuclear-cytoplasmic transport of proteins and mRNAs.</text>
</comment>
<sequence length="128" mass="14530">MAAATNFVEIGTQFVQHYYQTFDSNRTGLQPLYADTSMLSWEDEQVQGVNNIVQKLVTLNGIKTVRHQVKNVDCQPSPPHNGILVFVTGNIFVDDNQNPLKFAQTFHLCQSPQGNWFVQNDMFRLNIG</sequence>
<reference evidence="4" key="1">
    <citation type="submission" date="2021-01" db="EMBL/GenBank/DDBJ databases">
        <authorList>
            <person name="Corre E."/>
            <person name="Pelletier E."/>
            <person name="Niang G."/>
            <person name="Scheremetjew M."/>
            <person name="Finn R."/>
            <person name="Kale V."/>
            <person name="Holt S."/>
            <person name="Cochrane G."/>
            <person name="Meng A."/>
            <person name="Brown T."/>
            <person name="Cohen L."/>
        </authorList>
    </citation>
    <scope>NUCLEOTIDE SEQUENCE</scope>
</reference>
<name>A0A7S1AI45_NOCSC</name>
<dbReference type="InterPro" id="IPR032710">
    <property type="entry name" value="NTF2-like_dom_sf"/>
</dbReference>
<evidence type="ECO:0000256" key="1">
    <source>
        <dbReference type="ARBA" id="ARBA00022490"/>
    </source>
</evidence>
<proteinExistence type="predicted"/>
<dbReference type="GO" id="GO:0006606">
    <property type="term" value="P:protein import into nucleus"/>
    <property type="evidence" value="ECO:0007669"/>
    <property type="project" value="UniProtKB-ARBA"/>
</dbReference>
<comment type="subcellular location">
    <subcellularLocation>
        <location evidence="2">Cytoplasm</location>
    </subcellularLocation>
    <subcellularLocation>
        <location evidence="2">Nucleus</location>
    </subcellularLocation>
</comment>
<dbReference type="InterPro" id="IPR018222">
    <property type="entry name" value="Nuclear_transport_factor_2_euk"/>
</dbReference>
<gene>
    <name evidence="4" type="ORF">NSCI0253_LOCUS29347</name>
</gene>
<dbReference type="Pfam" id="PF02136">
    <property type="entry name" value="NTF2"/>
    <property type="match status" value="1"/>
</dbReference>
<organism evidence="4">
    <name type="scientific">Noctiluca scintillans</name>
    <name type="common">Sea sparkle</name>
    <name type="synonym">Red tide dinoflagellate</name>
    <dbReference type="NCBI Taxonomy" id="2966"/>
    <lineage>
        <taxon>Eukaryota</taxon>
        <taxon>Sar</taxon>
        <taxon>Alveolata</taxon>
        <taxon>Dinophyceae</taxon>
        <taxon>Noctilucales</taxon>
        <taxon>Noctilucaceae</taxon>
        <taxon>Noctiluca</taxon>
    </lineage>
</organism>
<accession>A0A7S1AI45</accession>
<dbReference type="GO" id="GO:0051028">
    <property type="term" value="P:mRNA transport"/>
    <property type="evidence" value="ECO:0007669"/>
    <property type="project" value="UniProtKB-UniRule"/>
</dbReference>
<dbReference type="PROSITE" id="PS50177">
    <property type="entry name" value="NTF2_DOMAIN"/>
    <property type="match status" value="1"/>
</dbReference>
<dbReference type="AlphaFoldDB" id="A0A7S1AI45"/>
<dbReference type="FunFam" id="3.10.450.50:FF:000005">
    <property type="entry name" value="Nuclear transport factor 2"/>
    <property type="match status" value="1"/>
</dbReference>
<keyword evidence="2" id="KW-0539">Nucleus</keyword>
<protein>
    <recommendedName>
        <fullName evidence="2">Nuclear transport factor 2</fullName>
        <shortName evidence="2">NTF-2</shortName>
    </recommendedName>
</protein>
<evidence type="ECO:0000259" key="3">
    <source>
        <dbReference type="PROSITE" id="PS50177"/>
    </source>
</evidence>
<dbReference type="SUPFAM" id="SSF54427">
    <property type="entry name" value="NTF2-like"/>
    <property type="match status" value="1"/>
</dbReference>
<dbReference type="Gene3D" id="3.10.450.50">
    <property type="match status" value="1"/>
</dbReference>
<dbReference type="GO" id="GO:0005635">
    <property type="term" value="C:nuclear envelope"/>
    <property type="evidence" value="ECO:0007669"/>
    <property type="project" value="UniProtKB-ARBA"/>
</dbReference>
<dbReference type="InterPro" id="IPR002075">
    <property type="entry name" value="NTF2_dom"/>
</dbReference>
<evidence type="ECO:0000313" key="4">
    <source>
        <dbReference type="EMBL" id="CAD8854995.1"/>
    </source>
</evidence>
<keyword evidence="2" id="KW-0813">Transport</keyword>
<keyword evidence="1 2" id="KW-0963">Cytoplasm</keyword>
<dbReference type="CDD" id="cd00780">
    <property type="entry name" value="NTF2"/>
    <property type="match status" value="1"/>
</dbReference>
<dbReference type="GO" id="GO:0005737">
    <property type="term" value="C:cytoplasm"/>
    <property type="evidence" value="ECO:0007669"/>
    <property type="project" value="UniProtKB-SubCell"/>
</dbReference>
<dbReference type="EMBL" id="HBFQ01041429">
    <property type="protein sequence ID" value="CAD8854995.1"/>
    <property type="molecule type" value="Transcribed_RNA"/>
</dbReference>
<evidence type="ECO:0000256" key="2">
    <source>
        <dbReference type="RuleBase" id="RU369002"/>
    </source>
</evidence>
<dbReference type="InterPro" id="IPR045875">
    <property type="entry name" value="NTF2"/>
</dbReference>
<keyword evidence="2" id="KW-0653">Protein transport</keyword>